<feature type="domain" description="EF-hand" evidence="2">
    <location>
        <begin position="72"/>
        <end position="107"/>
    </location>
</feature>
<gene>
    <name evidence="3" type="ORF">FH971_09240</name>
</gene>
<evidence type="ECO:0000313" key="3">
    <source>
        <dbReference type="EMBL" id="QDE31138.1"/>
    </source>
</evidence>
<dbReference type="SUPFAM" id="SSF47473">
    <property type="entry name" value="EF-hand"/>
    <property type="match status" value="1"/>
</dbReference>
<reference evidence="3 4" key="1">
    <citation type="submission" date="2019-06" db="EMBL/GenBank/DDBJ databases">
        <title>The genome of Shewanella sp. SM1901.</title>
        <authorList>
            <person name="Cha Q."/>
        </authorList>
    </citation>
    <scope>NUCLEOTIDE SEQUENCE [LARGE SCALE GENOMIC DNA]</scope>
    <source>
        <strain evidence="3 4">SM1901</strain>
    </source>
</reference>
<dbReference type="KEGG" id="spol:FH971_09240"/>
<name>A0A4Y5YEV2_9GAMM</name>
<evidence type="ECO:0000256" key="1">
    <source>
        <dbReference type="SAM" id="SignalP"/>
    </source>
</evidence>
<proteinExistence type="predicted"/>
<feature type="chain" id="PRO_5021420233" description="EF-hand domain-containing protein" evidence="1">
    <location>
        <begin position="22"/>
        <end position="108"/>
    </location>
</feature>
<keyword evidence="4" id="KW-1185">Reference proteome</keyword>
<keyword evidence="1" id="KW-0732">Signal</keyword>
<dbReference type="InterPro" id="IPR018247">
    <property type="entry name" value="EF_Hand_1_Ca_BS"/>
</dbReference>
<dbReference type="InterPro" id="IPR002048">
    <property type="entry name" value="EF_hand_dom"/>
</dbReference>
<dbReference type="Gene3D" id="1.10.238.10">
    <property type="entry name" value="EF-hand"/>
    <property type="match status" value="1"/>
</dbReference>
<accession>A0A4Y5YEV2</accession>
<protein>
    <recommendedName>
        <fullName evidence="2">EF-hand domain-containing protein</fullName>
    </recommendedName>
</protein>
<dbReference type="PROSITE" id="PS50222">
    <property type="entry name" value="EF_HAND_2"/>
    <property type="match status" value="1"/>
</dbReference>
<evidence type="ECO:0000313" key="4">
    <source>
        <dbReference type="Proteomes" id="UP000319809"/>
    </source>
</evidence>
<dbReference type="InterPro" id="IPR011992">
    <property type="entry name" value="EF-hand-dom_pair"/>
</dbReference>
<sequence length="108" mass="12535">MNGYVLSALLVFLTISMSANATENENGSMGMSQMPVFSDIDTNQDKLLSEEEFEHFQNARQELRESEGRMLKNSSHCHEMFERIDSDHNNVIDAKEFQSHHEMMRYSK</sequence>
<dbReference type="Pfam" id="PF13202">
    <property type="entry name" value="EF-hand_5"/>
    <property type="match status" value="1"/>
</dbReference>
<dbReference type="Proteomes" id="UP000319809">
    <property type="component" value="Chromosome"/>
</dbReference>
<dbReference type="GO" id="GO:0005509">
    <property type="term" value="F:calcium ion binding"/>
    <property type="evidence" value="ECO:0007669"/>
    <property type="project" value="InterPro"/>
</dbReference>
<dbReference type="EMBL" id="CP041036">
    <property type="protein sequence ID" value="QDE31138.1"/>
    <property type="molecule type" value="Genomic_DNA"/>
</dbReference>
<organism evidence="3 4">
    <name type="scientific">Shewanella polaris</name>
    <dbReference type="NCBI Taxonomy" id="2588449"/>
    <lineage>
        <taxon>Bacteria</taxon>
        <taxon>Pseudomonadati</taxon>
        <taxon>Pseudomonadota</taxon>
        <taxon>Gammaproteobacteria</taxon>
        <taxon>Alteromonadales</taxon>
        <taxon>Shewanellaceae</taxon>
        <taxon>Shewanella</taxon>
    </lineage>
</organism>
<dbReference type="AlphaFoldDB" id="A0A4Y5YEV2"/>
<dbReference type="RefSeq" id="WP_137227260.1">
    <property type="nucleotide sequence ID" value="NZ_CP041036.1"/>
</dbReference>
<evidence type="ECO:0000259" key="2">
    <source>
        <dbReference type="PROSITE" id="PS50222"/>
    </source>
</evidence>
<feature type="signal peptide" evidence="1">
    <location>
        <begin position="1"/>
        <end position="21"/>
    </location>
</feature>
<dbReference type="PROSITE" id="PS00018">
    <property type="entry name" value="EF_HAND_1"/>
    <property type="match status" value="2"/>
</dbReference>